<organism evidence="4 5">
    <name type="scientific">Riccia sorocarpa</name>
    <dbReference type="NCBI Taxonomy" id="122646"/>
    <lineage>
        <taxon>Eukaryota</taxon>
        <taxon>Viridiplantae</taxon>
        <taxon>Streptophyta</taxon>
        <taxon>Embryophyta</taxon>
        <taxon>Marchantiophyta</taxon>
        <taxon>Marchantiopsida</taxon>
        <taxon>Marchantiidae</taxon>
        <taxon>Marchantiales</taxon>
        <taxon>Ricciaceae</taxon>
        <taxon>Riccia</taxon>
    </lineage>
</organism>
<reference evidence="4 5" key="1">
    <citation type="submission" date="2024-09" db="EMBL/GenBank/DDBJ databases">
        <title>Chromosome-scale assembly of Riccia sorocarpa.</title>
        <authorList>
            <person name="Paukszto L."/>
        </authorList>
    </citation>
    <scope>NUCLEOTIDE SEQUENCE [LARGE SCALE GENOMIC DNA]</scope>
    <source>
        <strain evidence="4">LP-2024</strain>
        <tissue evidence="4">Aerial parts of the thallus</tissue>
    </source>
</reference>
<evidence type="ECO:0008006" key="6">
    <source>
        <dbReference type="Google" id="ProtNLM"/>
    </source>
</evidence>
<dbReference type="Gene3D" id="3.40.50.1110">
    <property type="entry name" value="SGNH hydrolase"/>
    <property type="match status" value="1"/>
</dbReference>
<protein>
    <recommendedName>
        <fullName evidence="6">GDSL esterase/lipase</fullName>
    </recommendedName>
</protein>
<keyword evidence="2 3" id="KW-0732">Signal</keyword>
<sequence>MGLERMLRAVLFMVAVAAGVERGMIRPVEASSRSPFSAMIMLGDSTVDVGTNNVLDTLVKCNFPPYGRDLTVNLPRGRFCDGLLTHDYLAEEFGFPYQIAYLSRAGQEDQLLNGVNFASGGSGWLNLTADTYNLNSFGKQIDQLREYKNELIAMVGQSRADYIISNALYLISTGANDYTLGYYSNPMLQEKYTVSQYQQLIRDSQFLYLKDMYDLGARNVLISSTPPIGCLPASITLYGYRGLDNDGCVKDLNEAARTYNADTVRELEPKFQQYFQGAKFVFFDTYSPLYDVFVHPESFGYKESRRGCCGTGLVEVSLLCNEATPGTCEDASKYVFWDSFHPTTGVYRRIKDYLVPLIKEAFDF</sequence>
<dbReference type="CDD" id="cd01837">
    <property type="entry name" value="SGNH_plant_lipase_like"/>
    <property type="match status" value="1"/>
</dbReference>
<proteinExistence type="inferred from homology"/>
<dbReference type="InterPro" id="IPR050592">
    <property type="entry name" value="GDSL_lipolytic_enzyme"/>
</dbReference>
<dbReference type="Pfam" id="PF00657">
    <property type="entry name" value="Lipase_GDSL"/>
    <property type="match status" value="1"/>
</dbReference>
<dbReference type="Proteomes" id="UP001633002">
    <property type="component" value="Unassembled WGS sequence"/>
</dbReference>
<dbReference type="InterPro" id="IPR001087">
    <property type="entry name" value="GDSL"/>
</dbReference>
<evidence type="ECO:0000256" key="3">
    <source>
        <dbReference type="SAM" id="SignalP"/>
    </source>
</evidence>
<name>A0ABD3H573_9MARC</name>
<dbReference type="AlphaFoldDB" id="A0ABD3H573"/>
<evidence type="ECO:0000313" key="4">
    <source>
        <dbReference type="EMBL" id="KAL3684529.1"/>
    </source>
</evidence>
<dbReference type="PANTHER" id="PTHR45642:SF139">
    <property type="entry name" value="SGNH HYDROLASE-TYPE ESTERASE DOMAIN-CONTAINING PROTEIN"/>
    <property type="match status" value="1"/>
</dbReference>
<feature type="chain" id="PRO_5044847448" description="GDSL esterase/lipase" evidence="3">
    <location>
        <begin position="23"/>
        <end position="364"/>
    </location>
</feature>
<feature type="signal peptide" evidence="3">
    <location>
        <begin position="1"/>
        <end position="22"/>
    </location>
</feature>
<keyword evidence="5" id="KW-1185">Reference proteome</keyword>
<evidence type="ECO:0000256" key="1">
    <source>
        <dbReference type="ARBA" id="ARBA00008668"/>
    </source>
</evidence>
<gene>
    <name evidence="4" type="ORF">R1sor_002551</name>
</gene>
<dbReference type="EMBL" id="JBJQOH010000006">
    <property type="protein sequence ID" value="KAL3684529.1"/>
    <property type="molecule type" value="Genomic_DNA"/>
</dbReference>
<evidence type="ECO:0000313" key="5">
    <source>
        <dbReference type="Proteomes" id="UP001633002"/>
    </source>
</evidence>
<comment type="similarity">
    <text evidence="1">Belongs to the 'GDSL' lipolytic enzyme family.</text>
</comment>
<dbReference type="SUPFAM" id="SSF52266">
    <property type="entry name" value="SGNH hydrolase"/>
    <property type="match status" value="1"/>
</dbReference>
<comment type="caution">
    <text evidence="4">The sequence shown here is derived from an EMBL/GenBank/DDBJ whole genome shotgun (WGS) entry which is preliminary data.</text>
</comment>
<accession>A0ABD3H573</accession>
<dbReference type="InterPro" id="IPR036514">
    <property type="entry name" value="SGNH_hydro_sf"/>
</dbReference>
<dbReference type="InterPro" id="IPR035669">
    <property type="entry name" value="SGNH_plant_lipase-like"/>
</dbReference>
<dbReference type="PANTHER" id="PTHR45642">
    <property type="entry name" value="GDSL ESTERASE/LIPASE EXL3"/>
    <property type="match status" value="1"/>
</dbReference>
<evidence type="ECO:0000256" key="2">
    <source>
        <dbReference type="ARBA" id="ARBA00022729"/>
    </source>
</evidence>